<evidence type="ECO:0000256" key="1">
    <source>
        <dbReference type="ARBA" id="ARBA00023002"/>
    </source>
</evidence>
<dbReference type="InterPro" id="IPR036661">
    <property type="entry name" value="Luciferase-like_sf"/>
</dbReference>
<dbReference type="InterPro" id="IPR011251">
    <property type="entry name" value="Luciferase-like_dom"/>
</dbReference>
<name>A0ABW2SIL8_9ACTO</name>
<dbReference type="RefSeq" id="WP_380971567.1">
    <property type="nucleotide sequence ID" value="NZ_JBHTEF010000001.1"/>
</dbReference>
<dbReference type="PANTHER" id="PTHR30137">
    <property type="entry name" value="LUCIFERASE-LIKE MONOOXYGENASE"/>
    <property type="match status" value="1"/>
</dbReference>
<evidence type="ECO:0000313" key="4">
    <source>
        <dbReference type="EMBL" id="MFC7579961.1"/>
    </source>
</evidence>
<evidence type="ECO:0000256" key="2">
    <source>
        <dbReference type="ARBA" id="ARBA00023033"/>
    </source>
</evidence>
<keyword evidence="1" id="KW-0560">Oxidoreductase</keyword>
<evidence type="ECO:0000259" key="3">
    <source>
        <dbReference type="Pfam" id="PF00296"/>
    </source>
</evidence>
<proteinExistence type="predicted"/>
<sequence>MIEIGILTFGEVTTDPATGRAADPHRRILDTLEQARVADQAGLDVFGIGEHHRGDFVASSPQTLLAAAAAATTRIRLTSAATVLSSDDPVRVYEQFSTLDHISEGRAEIMAGRGSYTESFPLFGYSLDDYEVLFEEKLDLLLRLRSENPITWSGSTRPPLENAEISPRALQDPLPVWRAAGGSPASAVRAGRSGIPMIIGFLMGPLRAHEAMTAYYRAAAEQAGIPAPLLRVGASVHGFVGRTSQEARETMYPYFSRGMRENNHQRGVGFDIPHATFDAQAGPGGMPVVGSPQEVVDKTMAYHRVYGIDRILFQMGFGGVPQRDHLEAIELLATEVAPVLRRELGGAPAAPGHGGENR</sequence>
<feature type="domain" description="Luciferase-like" evidence="3">
    <location>
        <begin position="3"/>
        <end position="305"/>
    </location>
</feature>
<dbReference type="PANTHER" id="PTHR30137:SF8">
    <property type="entry name" value="BLR5498 PROTEIN"/>
    <property type="match status" value="1"/>
</dbReference>
<dbReference type="InterPro" id="IPR050766">
    <property type="entry name" value="Bact_Lucif_Oxidored"/>
</dbReference>
<dbReference type="CDD" id="cd00347">
    <property type="entry name" value="Flavin_utilizing_monoxygenases"/>
    <property type="match status" value="1"/>
</dbReference>
<dbReference type="Gene3D" id="3.20.20.30">
    <property type="entry name" value="Luciferase-like domain"/>
    <property type="match status" value="1"/>
</dbReference>
<organism evidence="4 5">
    <name type="scientific">Schaalia naturae</name>
    <dbReference type="NCBI Taxonomy" id="635203"/>
    <lineage>
        <taxon>Bacteria</taxon>
        <taxon>Bacillati</taxon>
        <taxon>Actinomycetota</taxon>
        <taxon>Actinomycetes</taxon>
        <taxon>Actinomycetales</taxon>
        <taxon>Actinomycetaceae</taxon>
        <taxon>Schaalia</taxon>
    </lineage>
</organism>
<dbReference type="SUPFAM" id="SSF51679">
    <property type="entry name" value="Bacterial luciferase-like"/>
    <property type="match status" value="1"/>
</dbReference>
<dbReference type="Proteomes" id="UP001596527">
    <property type="component" value="Unassembled WGS sequence"/>
</dbReference>
<accession>A0ABW2SIL8</accession>
<dbReference type="EMBL" id="JBHTEF010000001">
    <property type="protein sequence ID" value="MFC7579961.1"/>
    <property type="molecule type" value="Genomic_DNA"/>
</dbReference>
<protein>
    <submittedName>
        <fullName evidence="4">LLM class flavin-dependent oxidoreductase</fullName>
    </submittedName>
</protein>
<reference evidence="5" key="1">
    <citation type="journal article" date="2019" name="Int. J. Syst. Evol. Microbiol.">
        <title>The Global Catalogue of Microorganisms (GCM) 10K type strain sequencing project: providing services to taxonomists for standard genome sequencing and annotation.</title>
        <authorList>
            <consortium name="The Broad Institute Genomics Platform"/>
            <consortium name="The Broad Institute Genome Sequencing Center for Infectious Disease"/>
            <person name="Wu L."/>
            <person name="Ma J."/>
        </authorList>
    </citation>
    <scope>NUCLEOTIDE SEQUENCE [LARGE SCALE GENOMIC DNA]</scope>
    <source>
        <strain evidence="5">CCUG 56698</strain>
    </source>
</reference>
<comment type="caution">
    <text evidence="4">The sequence shown here is derived from an EMBL/GenBank/DDBJ whole genome shotgun (WGS) entry which is preliminary data.</text>
</comment>
<dbReference type="Pfam" id="PF00296">
    <property type="entry name" value="Bac_luciferase"/>
    <property type="match status" value="1"/>
</dbReference>
<gene>
    <name evidence="4" type="ORF">ACFQWG_01805</name>
</gene>
<evidence type="ECO:0000313" key="5">
    <source>
        <dbReference type="Proteomes" id="UP001596527"/>
    </source>
</evidence>
<keyword evidence="2" id="KW-0503">Monooxygenase</keyword>
<keyword evidence="5" id="KW-1185">Reference proteome</keyword>